<accession>A0A2W5ZAA2</accession>
<feature type="domain" description="DUF4143" evidence="1">
    <location>
        <begin position="77"/>
        <end position="241"/>
    </location>
</feature>
<evidence type="ECO:0000259" key="1">
    <source>
        <dbReference type="Pfam" id="PF13635"/>
    </source>
</evidence>
<reference evidence="2 3" key="1">
    <citation type="journal article" date="2017" name="Nature">
        <title>Atmospheric trace gases support primary production in Antarctic desert surface soil.</title>
        <authorList>
            <person name="Ji M."/>
            <person name="Greening C."/>
            <person name="Vanwonterghem I."/>
            <person name="Carere C.R."/>
            <person name="Bay S.K."/>
            <person name="Steen J.A."/>
            <person name="Montgomery K."/>
            <person name="Lines T."/>
            <person name="Beardall J."/>
            <person name="van Dorst J."/>
            <person name="Snape I."/>
            <person name="Stott M.B."/>
            <person name="Hugenholtz P."/>
            <person name="Ferrari B.C."/>
        </authorList>
    </citation>
    <scope>NUCLEOTIDE SEQUENCE [LARGE SCALE GENOMIC DNA]</scope>
    <source>
        <strain evidence="2">RRmetagenome_bin12</strain>
    </source>
</reference>
<keyword evidence="2" id="KW-0067">ATP-binding</keyword>
<gene>
    <name evidence="2" type="ORF">DLM65_04135</name>
</gene>
<evidence type="ECO:0000313" key="2">
    <source>
        <dbReference type="EMBL" id="PZR82310.1"/>
    </source>
</evidence>
<dbReference type="Proteomes" id="UP000248724">
    <property type="component" value="Unassembled WGS sequence"/>
</dbReference>
<dbReference type="PANTHER" id="PTHR43566">
    <property type="entry name" value="CONSERVED PROTEIN"/>
    <property type="match status" value="1"/>
</dbReference>
<keyword evidence="2" id="KW-0547">Nucleotide-binding</keyword>
<dbReference type="GO" id="GO:0005524">
    <property type="term" value="F:ATP binding"/>
    <property type="evidence" value="ECO:0007669"/>
    <property type="project" value="UniProtKB-KW"/>
</dbReference>
<dbReference type="InterPro" id="IPR025420">
    <property type="entry name" value="DUF4143"/>
</dbReference>
<dbReference type="Pfam" id="PF13635">
    <property type="entry name" value="DUF4143"/>
    <property type="match status" value="1"/>
</dbReference>
<name>A0A2W5ZAA2_9BACT</name>
<dbReference type="AlphaFoldDB" id="A0A2W5ZAA2"/>
<comment type="caution">
    <text evidence="2">The sequence shown here is derived from an EMBL/GenBank/DDBJ whole genome shotgun (WGS) entry which is preliminary data.</text>
</comment>
<sequence>MVTMWPFSQGELHGHRETFLASLMAEAPALTSAAISRTSRVDYEAMVLAGGFPLAVKREAGSSRSRWFRDFVTMVIERDVLEIRAVRQRGVLPTVLRHLASQTAQVLTLSRIASELGLSADLVEDYVRLMEAVFLVHRLEAYGRTLSTRVRLQPKVHLVDSGLGAHLLGITETRLAKKDPATLTEFGHLLETFAVNEVLKQATWADESFRFSHYRTKDGAEVDLVIEADDGRVAGVEVKASGTVAGADFRGLEQLRGKLGDAFVAGVVLHLGQRSYEFADRLFAVALDRLWS</sequence>
<dbReference type="EMBL" id="QHBU01000076">
    <property type="protein sequence ID" value="PZR82310.1"/>
    <property type="molecule type" value="Genomic_DNA"/>
</dbReference>
<dbReference type="PANTHER" id="PTHR43566:SF2">
    <property type="entry name" value="DUF4143 DOMAIN-CONTAINING PROTEIN"/>
    <property type="match status" value="1"/>
</dbReference>
<proteinExistence type="predicted"/>
<protein>
    <submittedName>
        <fullName evidence="2">ATP-binding protein</fullName>
    </submittedName>
</protein>
<evidence type="ECO:0000313" key="3">
    <source>
        <dbReference type="Proteomes" id="UP000248724"/>
    </source>
</evidence>
<organism evidence="2 3">
    <name type="scientific">Candidatus Aeolococcus gillhamiae</name>
    <dbReference type="NCBI Taxonomy" id="3127015"/>
    <lineage>
        <taxon>Bacteria</taxon>
        <taxon>Bacillati</taxon>
        <taxon>Candidatus Dormiibacterota</taxon>
        <taxon>Candidatus Dormibacteria</taxon>
        <taxon>Candidatus Aeolococcales</taxon>
        <taxon>Candidatus Aeolococcaceae</taxon>
        <taxon>Candidatus Aeolococcus</taxon>
    </lineage>
</organism>